<dbReference type="InterPro" id="IPR052572">
    <property type="entry name" value="UPF0153_domain"/>
</dbReference>
<dbReference type="Proteomes" id="UP000595663">
    <property type="component" value="Chromosome"/>
</dbReference>
<name>A0A7R6SSS2_9GAMM</name>
<dbReference type="KEGG" id="ajp:AMJAP_1954"/>
<evidence type="ECO:0000313" key="1">
    <source>
        <dbReference type="EMBL" id="BBB26545.1"/>
    </source>
</evidence>
<organism evidence="1 2">
    <name type="scientific">Amphritea japonica ATCC BAA-1530</name>
    <dbReference type="NCBI Taxonomy" id="1278309"/>
    <lineage>
        <taxon>Bacteria</taxon>
        <taxon>Pseudomonadati</taxon>
        <taxon>Pseudomonadota</taxon>
        <taxon>Gammaproteobacteria</taxon>
        <taxon>Oceanospirillales</taxon>
        <taxon>Oceanospirillaceae</taxon>
        <taxon>Amphritea</taxon>
    </lineage>
</organism>
<gene>
    <name evidence="1" type="ORF">AMJAP_1954</name>
</gene>
<evidence type="ECO:0008006" key="3">
    <source>
        <dbReference type="Google" id="ProtNLM"/>
    </source>
</evidence>
<accession>A0A7R6SSS2</accession>
<dbReference type="EMBL" id="AP014545">
    <property type="protein sequence ID" value="BBB26545.1"/>
    <property type="molecule type" value="Genomic_DNA"/>
</dbReference>
<proteinExistence type="predicted"/>
<evidence type="ECO:0000313" key="2">
    <source>
        <dbReference type="Proteomes" id="UP000595663"/>
    </source>
</evidence>
<dbReference type="AlphaFoldDB" id="A0A7R6SSS2"/>
<protein>
    <recommendedName>
        <fullName evidence="3">YkgJ family cysteine cluster protein</fullName>
    </recommendedName>
</protein>
<dbReference type="PANTHER" id="PTHR36931:SF1">
    <property type="entry name" value="UPF0153 PROTEIN YEIW"/>
    <property type="match status" value="1"/>
</dbReference>
<sequence length="92" mass="10200">MGTYCYMKCRSGCAACCIAPHISTPIPNMPDGKPAGIPCKNLDEHLNCRIWNTLDYPPLCRAFLPNEEHCGEERHQALKILTQLELETAPGS</sequence>
<keyword evidence="2" id="KW-1185">Reference proteome</keyword>
<dbReference type="PANTHER" id="PTHR36931">
    <property type="entry name" value="UPF0153 PROTEIN YEIW"/>
    <property type="match status" value="1"/>
</dbReference>
<reference evidence="1 2" key="1">
    <citation type="journal article" date="2008" name="Int. J. Syst. Evol. Microbiol.">
        <title>Amphritea japonica sp. nov. and Amphritea balenae sp. nov., isolated from the sediment adjacent to sperm whale carcasses off Kagoshima, Japan.</title>
        <authorList>
            <person name="Miyazaki M."/>
            <person name="Nogi Y."/>
            <person name="Fujiwara Y."/>
            <person name="Kawato M."/>
            <person name="Nagahama T."/>
            <person name="Kubokawa K."/>
            <person name="Horikoshi K."/>
        </authorList>
    </citation>
    <scope>NUCLEOTIDE SEQUENCE [LARGE SCALE GENOMIC DNA]</scope>
    <source>
        <strain evidence="1 2">ATCC BAA-1530</strain>
    </source>
</reference>